<dbReference type="Pfam" id="PF06993">
    <property type="entry name" value="DUF1304"/>
    <property type="match status" value="1"/>
</dbReference>
<feature type="transmembrane region" description="Helical" evidence="1">
    <location>
        <begin position="55"/>
        <end position="72"/>
    </location>
</feature>
<evidence type="ECO:0000313" key="3">
    <source>
        <dbReference type="Proteomes" id="UP000185655"/>
    </source>
</evidence>
<dbReference type="PANTHER" id="PTHR38446:SF1">
    <property type="entry name" value="BLL0914 PROTEIN"/>
    <property type="match status" value="1"/>
</dbReference>
<dbReference type="RefSeq" id="WP_031365754.1">
    <property type="nucleotide sequence ID" value="NZ_FPKS01000001.1"/>
</dbReference>
<name>A0A1K2H2Z1_9LACT</name>
<organism evidence="2 3">
    <name type="scientific">Pseudolactococcus chungangensis CAU 28 = DSM 22330</name>
    <dbReference type="NCBI Taxonomy" id="1122154"/>
    <lineage>
        <taxon>Bacteria</taxon>
        <taxon>Bacillati</taxon>
        <taxon>Bacillota</taxon>
        <taxon>Bacilli</taxon>
        <taxon>Lactobacillales</taxon>
        <taxon>Streptococcaceae</taxon>
        <taxon>Pseudolactococcus</taxon>
    </lineage>
</organism>
<protein>
    <submittedName>
        <fullName evidence="2">Putative membrane protein</fullName>
    </submittedName>
</protein>
<evidence type="ECO:0000313" key="2">
    <source>
        <dbReference type="EMBL" id="SFZ70085.1"/>
    </source>
</evidence>
<dbReference type="Proteomes" id="UP000185655">
    <property type="component" value="Unassembled WGS sequence"/>
</dbReference>
<keyword evidence="1" id="KW-0812">Transmembrane</keyword>
<dbReference type="OrthoDB" id="9803832at2"/>
<gene>
    <name evidence="2" type="ORF">SAMN02746068_00055</name>
</gene>
<dbReference type="InterPro" id="IPR009732">
    <property type="entry name" value="DUF1304"/>
</dbReference>
<keyword evidence="1" id="KW-0472">Membrane</keyword>
<sequence>MTILSTILATLVALEFFYIMYIETIATTSDATSRIFNIAKNDLKNETINVLLKNQGVYNGLIGLGLLYSVYLSSASVEITRLILIYIILVALYGSVTSNRKIILTQGGLAILALIATFLNF</sequence>
<accession>A0A1K2H2Z1</accession>
<dbReference type="STRING" id="1122154.SAMN02746068_00055"/>
<keyword evidence="1" id="KW-1133">Transmembrane helix</keyword>
<dbReference type="PANTHER" id="PTHR38446">
    <property type="entry name" value="BLL0914 PROTEIN"/>
    <property type="match status" value="1"/>
</dbReference>
<evidence type="ECO:0000256" key="1">
    <source>
        <dbReference type="SAM" id="Phobius"/>
    </source>
</evidence>
<feature type="transmembrane region" description="Helical" evidence="1">
    <location>
        <begin position="79"/>
        <end position="96"/>
    </location>
</feature>
<reference evidence="2 3" key="1">
    <citation type="submission" date="2016-11" db="EMBL/GenBank/DDBJ databases">
        <authorList>
            <person name="Jaros S."/>
            <person name="Januszkiewicz K."/>
            <person name="Wedrychowicz H."/>
        </authorList>
    </citation>
    <scope>NUCLEOTIDE SEQUENCE [LARGE SCALE GENOMIC DNA]</scope>
    <source>
        <strain evidence="2 3">DSM 22330</strain>
    </source>
</reference>
<dbReference type="AlphaFoldDB" id="A0A1K2H2Z1"/>
<dbReference type="EMBL" id="FPKS01000001">
    <property type="protein sequence ID" value="SFZ70085.1"/>
    <property type="molecule type" value="Genomic_DNA"/>
</dbReference>
<proteinExistence type="predicted"/>
<feature type="transmembrane region" description="Helical" evidence="1">
    <location>
        <begin position="102"/>
        <end position="119"/>
    </location>
</feature>